<evidence type="ECO:0000313" key="2">
    <source>
        <dbReference type="EMBL" id="KAK3399418.1"/>
    </source>
</evidence>
<keyword evidence="3" id="KW-1185">Reference proteome</keyword>
<organism evidence="2 3">
    <name type="scientific">Sordaria brevicollis</name>
    <dbReference type="NCBI Taxonomy" id="83679"/>
    <lineage>
        <taxon>Eukaryota</taxon>
        <taxon>Fungi</taxon>
        <taxon>Dikarya</taxon>
        <taxon>Ascomycota</taxon>
        <taxon>Pezizomycotina</taxon>
        <taxon>Sordariomycetes</taxon>
        <taxon>Sordariomycetidae</taxon>
        <taxon>Sordariales</taxon>
        <taxon>Sordariaceae</taxon>
        <taxon>Sordaria</taxon>
    </lineage>
</organism>
<feature type="region of interest" description="Disordered" evidence="1">
    <location>
        <begin position="79"/>
        <end position="171"/>
    </location>
</feature>
<dbReference type="AlphaFoldDB" id="A0AAE0PGA2"/>
<comment type="caution">
    <text evidence="2">The sequence shown here is derived from an EMBL/GenBank/DDBJ whole genome shotgun (WGS) entry which is preliminary data.</text>
</comment>
<feature type="region of interest" description="Disordered" evidence="1">
    <location>
        <begin position="1"/>
        <end position="20"/>
    </location>
</feature>
<protein>
    <submittedName>
        <fullName evidence="2">Uncharacterized protein</fullName>
    </submittedName>
</protein>
<reference evidence="2" key="2">
    <citation type="submission" date="2023-07" db="EMBL/GenBank/DDBJ databases">
        <authorList>
            <consortium name="Lawrence Berkeley National Laboratory"/>
            <person name="Haridas S."/>
            <person name="Hensen N."/>
            <person name="Bonometti L."/>
            <person name="Westerberg I."/>
            <person name="Brannstrom I.O."/>
            <person name="Guillou S."/>
            <person name="Cros-Aarteil S."/>
            <person name="Calhoun S."/>
            <person name="Kuo A."/>
            <person name="Mondo S."/>
            <person name="Pangilinan J."/>
            <person name="Riley R."/>
            <person name="LaButti K."/>
            <person name="Andreopoulos B."/>
            <person name="Lipzen A."/>
            <person name="Chen C."/>
            <person name="Yanf M."/>
            <person name="Daum C."/>
            <person name="Ng V."/>
            <person name="Clum A."/>
            <person name="Steindorff A."/>
            <person name="Ohm R."/>
            <person name="Martin F."/>
            <person name="Silar P."/>
            <person name="Natvig D."/>
            <person name="Lalanne C."/>
            <person name="Gautier V."/>
            <person name="Ament-velasquez S.L."/>
            <person name="Kruys A."/>
            <person name="Hutchinson M.I."/>
            <person name="Powell A.J."/>
            <person name="Barry K."/>
            <person name="Miller A.N."/>
            <person name="Grigoriev I.V."/>
            <person name="Debuchy R."/>
            <person name="Gladieux P."/>
            <person name="Thoren M.H."/>
            <person name="Johannesson H."/>
        </authorList>
    </citation>
    <scope>NUCLEOTIDE SEQUENCE</scope>
    <source>
        <strain evidence="2">FGSC 1904</strain>
    </source>
</reference>
<proteinExistence type="predicted"/>
<gene>
    <name evidence="2" type="ORF">B0T20DRAFT_478784</name>
</gene>
<feature type="compositionally biased region" description="Basic and acidic residues" evidence="1">
    <location>
        <begin position="8"/>
        <end position="20"/>
    </location>
</feature>
<evidence type="ECO:0000313" key="3">
    <source>
        <dbReference type="Proteomes" id="UP001281003"/>
    </source>
</evidence>
<feature type="compositionally biased region" description="Basic and acidic residues" evidence="1">
    <location>
        <begin position="245"/>
        <end position="255"/>
    </location>
</feature>
<dbReference type="EMBL" id="JAUTDP010000005">
    <property type="protein sequence ID" value="KAK3399418.1"/>
    <property type="molecule type" value="Genomic_DNA"/>
</dbReference>
<reference evidence="2" key="1">
    <citation type="journal article" date="2023" name="Mol. Phylogenet. Evol.">
        <title>Genome-scale phylogeny and comparative genomics of the fungal order Sordariales.</title>
        <authorList>
            <person name="Hensen N."/>
            <person name="Bonometti L."/>
            <person name="Westerberg I."/>
            <person name="Brannstrom I.O."/>
            <person name="Guillou S."/>
            <person name="Cros-Aarteil S."/>
            <person name="Calhoun S."/>
            <person name="Haridas S."/>
            <person name="Kuo A."/>
            <person name="Mondo S."/>
            <person name="Pangilinan J."/>
            <person name="Riley R."/>
            <person name="LaButti K."/>
            <person name="Andreopoulos B."/>
            <person name="Lipzen A."/>
            <person name="Chen C."/>
            <person name="Yan M."/>
            <person name="Daum C."/>
            <person name="Ng V."/>
            <person name="Clum A."/>
            <person name="Steindorff A."/>
            <person name="Ohm R.A."/>
            <person name="Martin F."/>
            <person name="Silar P."/>
            <person name="Natvig D.O."/>
            <person name="Lalanne C."/>
            <person name="Gautier V."/>
            <person name="Ament-Velasquez S.L."/>
            <person name="Kruys A."/>
            <person name="Hutchinson M.I."/>
            <person name="Powell A.J."/>
            <person name="Barry K."/>
            <person name="Miller A.N."/>
            <person name="Grigoriev I.V."/>
            <person name="Debuchy R."/>
            <person name="Gladieux P."/>
            <person name="Hiltunen Thoren M."/>
            <person name="Johannesson H."/>
        </authorList>
    </citation>
    <scope>NUCLEOTIDE SEQUENCE</scope>
    <source>
        <strain evidence="2">FGSC 1904</strain>
    </source>
</reference>
<sequence>MANNTKKPWPDDYPPKETLDPRLFEPVEVPDPVIIKVTYSHPVGLSFEPEGYGAEPFDPSLAAIDPYVRHDDQEVENFGPALHTDKTNNNVDADPSEFVAVGSPSPLSPDAKDAKPFSAITTPSNLPQKAEKDTKPTADGQPHPKPITPPEGKTCKGPKDKKTKQRIPNKLRRVIESRHAMGILCCSGCLWGIAPSQNVRCSECQDKEKARKDKESGTMPSVVKNAEKSSASGSANGVDKVISGRVDKKTGQPKK</sequence>
<accession>A0AAE0PGA2</accession>
<name>A0AAE0PGA2_SORBR</name>
<feature type="region of interest" description="Disordered" evidence="1">
    <location>
        <begin position="202"/>
        <end position="255"/>
    </location>
</feature>
<evidence type="ECO:0000256" key="1">
    <source>
        <dbReference type="SAM" id="MobiDB-lite"/>
    </source>
</evidence>
<feature type="compositionally biased region" description="Basic residues" evidence="1">
    <location>
        <begin position="161"/>
        <end position="171"/>
    </location>
</feature>
<dbReference type="Proteomes" id="UP001281003">
    <property type="component" value="Unassembled WGS sequence"/>
</dbReference>
<feature type="compositionally biased region" description="Basic and acidic residues" evidence="1">
    <location>
        <begin position="203"/>
        <end position="216"/>
    </location>
</feature>